<evidence type="ECO:0000313" key="3">
    <source>
        <dbReference type="Proteomes" id="UP000245884"/>
    </source>
</evidence>
<feature type="compositionally biased region" description="Basic and acidic residues" evidence="1">
    <location>
        <begin position="148"/>
        <end position="162"/>
    </location>
</feature>
<organism evidence="2 3">
    <name type="scientific">Jaminaea rosea</name>
    <dbReference type="NCBI Taxonomy" id="1569628"/>
    <lineage>
        <taxon>Eukaryota</taxon>
        <taxon>Fungi</taxon>
        <taxon>Dikarya</taxon>
        <taxon>Basidiomycota</taxon>
        <taxon>Ustilaginomycotina</taxon>
        <taxon>Exobasidiomycetes</taxon>
        <taxon>Microstromatales</taxon>
        <taxon>Microstromatales incertae sedis</taxon>
        <taxon>Jaminaea</taxon>
    </lineage>
</organism>
<feature type="region of interest" description="Disordered" evidence="1">
    <location>
        <begin position="141"/>
        <end position="162"/>
    </location>
</feature>
<sequence>MSHEVSLSPSYSTANRLTVHLYLLARKSKASKSRQSKQASNLSSAGPLLARTTSIKSHFHSRPPRSTSGDALVKRLRAFRPLESHTAEARQRGAGTQPAFSRSFLLALAFDATRPNRSLPLCVRTTMEGWTEDNKRVNLQKERRRCRDKSPRCRTDGASRRA</sequence>
<accession>A0A316UM28</accession>
<dbReference type="EMBL" id="KZ819672">
    <property type="protein sequence ID" value="PWN26342.1"/>
    <property type="molecule type" value="Genomic_DNA"/>
</dbReference>
<keyword evidence="3" id="KW-1185">Reference proteome</keyword>
<dbReference type="AlphaFoldDB" id="A0A316UM28"/>
<evidence type="ECO:0000256" key="1">
    <source>
        <dbReference type="SAM" id="MobiDB-lite"/>
    </source>
</evidence>
<protein>
    <submittedName>
        <fullName evidence="2">Uncharacterized protein</fullName>
    </submittedName>
</protein>
<evidence type="ECO:0000313" key="2">
    <source>
        <dbReference type="EMBL" id="PWN26342.1"/>
    </source>
</evidence>
<gene>
    <name evidence="2" type="ORF">BDZ90DRAFT_52632</name>
</gene>
<dbReference type="GeneID" id="37031471"/>
<reference evidence="2 3" key="1">
    <citation type="journal article" date="2018" name="Mol. Biol. Evol.">
        <title>Broad Genomic Sampling Reveals a Smut Pathogenic Ancestry of the Fungal Clade Ustilaginomycotina.</title>
        <authorList>
            <person name="Kijpornyongpan T."/>
            <person name="Mondo S.J."/>
            <person name="Barry K."/>
            <person name="Sandor L."/>
            <person name="Lee J."/>
            <person name="Lipzen A."/>
            <person name="Pangilinan J."/>
            <person name="LaButti K."/>
            <person name="Hainaut M."/>
            <person name="Henrissat B."/>
            <person name="Grigoriev I.V."/>
            <person name="Spatafora J.W."/>
            <person name="Aime M.C."/>
        </authorList>
    </citation>
    <scope>NUCLEOTIDE SEQUENCE [LARGE SCALE GENOMIC DNA]</scope>
    <source>
        <strain evidence="2 3">MCA 5214</strain>
    </source>
</reference>
<name>A0A316UM28_9BASI</name>
<proteinExistence type="predicted"/>
<dbReference type="Proteomes" id="UP000245884">
    <property type="component" value="Unassembled WGS sequence"/>
</dbReference>
<dbReference type="RefSeq" id="XP_025360954.1">
    <property type="nucleotide sequence ID" value="XM_025509648.1"/>
</dbReference>